<sequence length="632" mass="67906">MHFLLLHHHSFHRPPSPHTITHRRTMRVLGIRLPRVMYGLVALVVVLLFFNIIKVFGPSSAGLQTMGSSIAAPDFLGLFSQAQEQFKDTSSGPGDQSASVGANGGPESREAEALRAAQKENAAKLDQKMNGDVNPENKDPAKSDAGAAPGLDAPVAQGEDSLAESLDRAASGGSPASSDPDAAAASNDIDSLNLKKGGAEAAKGSCGTAHQFVIMIDAGSSGSRVHVYEFDVCSQPPVLVHETFHMLKPGLSSFDTDTNGAAHSLDPLLEIAVRVVPDDVKACTPIAVKATAGLRLLGDQKSDLILDAVKTHLTGSYPFAVVQGNGIEIMGGDDEGVYAWVTANYLLGNIGSGNKVGTSAIFDLGGGSTQIVFEPSFELDEEMAPGEHQYDLTFDDNTYSLYQFSHLGFGLNQARNAINSLLVEEAIQNSKIVRGDTLSPHKLISPCLPQGTVVENVKVQMPSGFEYTIEFSGPSKPSSLQCRWLADQILKKDGDCAQPPCSIDGAHQPSLVHAFKSTNDIYAFSYFFDRTQKLGLPSTFTLKQLKDLSKSVCKGPNEWQKAFANEQIVEELRSDSLYCQDLTYMVALLQTGYNIPLHRELKAVERIANNEIGWCLGAALPLIKSDSWSCRN</sequence>
<dbReference type="Pfam" id="PF01150">
    <property type="entry name" value="GDA1_CD39"/>
    <property type="match status" value="1"/>
</dbReference>
<keyword evidence="3 8" id="KW-0378">Hydrolase</keyword>
<accession>G8C1I9</accession>
<dbReference type="PANTHER" id="PTHR11782">
    <property type="entry name" value="ADENOSINE/GUANOSINE DIPHOSPHATASE"/>
    <property type="match status" value="1"/>
</dbReference>
<evidence type="ECO:0000256" key="6">
    <source>
        <dbReference type="PIRSR" id="PIRSR600407-1"/>
    </source>
</evidence>
<dbReference type="Gene3D" id="3.30.420.40">
    <property type="match status" value="1"/>
</dbReference>
<dbReference type="GO" id="GO:0045134">
    <property type="term" value="F:UDP phosphatase activity"/>
    <property type="evidence" value="ECO:0007669"/>
    <property type="project" value="TreeGrafter"/>
</dbReference>
<evidence type="ECO:0000313" key="12">
    <source>
        <dbReference type="Proteomes" id="UP000005666"/>
    </source>
</evidence>
<evidence type="ECO:0000256" key="2">
    <source>
        <dbReference type="ARBA" id="ARBA00009283"/>
    </source>
</evidence>
<feature type="region of interest" description="Disordered" evidence="9">
    <location>
        <begin position="85"/>
        <end position="185"/>
    </location>
</feature>
<evidence type="ECO:0000256" key="10">
    <source>
        <dbReference type="SAM" id="Phobius"/>
    </source>
</evidence>
<comment type="similarity">
    <text evidence="2 8">Belongs to the GDA1/CD39 NTPase family.</text>
</comment>
<dbReference type="GO" id="GO:0009134">
    <property type="term" value="P:nucleoside diphosphate catabolic process"/>
    <property type="evidence" value="ECO:0007669"/>
    <property type="project" value="TreeGrafter"/>
</dbReference>
<dbReference type="GO" id="GO:0017111">
    <property type="term" value="F:ribonucleoside triphosphate phosphatase activity"/>
    <property type="evidence" value="ECO:0007669"/>
    <property type="project" value="TreeGrafter"/>
</dbReference>
<dbReference type="Proteomes" id="UP000005666">
    <property type="component" value="Chromosome 15"/>
</dbReference>
<comment type="function">
    <text evidence="4">After transfer of sugars to endogenous macromolecular acceptors, the enzyme converts nucleoside diphosphates to nucleoside monophosphates which in turn exit the Golgi lumen in a coupled antiporter reaction, allowing entry of additional nucleotide sugar from the cytosol.</text>
</comment>
<evidence type="ECO:0000256" key="7">
    <source>
        <dbReference type="PIRSR" id="PIRSR600407-2"/>
    </source>
</evidence>
<dbReference type="InterPro" id="IPR000407">
    <property type="entry name" value="GDA1_CD39_NTPase"/>
</dbReference>
<keyword evidence="12" id="KW-1185">Reference proteome</keyword>
<dbReference type="KEGG" id="tpf:TPHA_0O00460"/>
<keyword evidence="10" id="KW-1133">Transmembrane helix</keyword>
<feature type="active site" description="Proton acceptor" evidence="6">
    <location>
        <position position="335"/>
    </location>
</feature>
<dbReference type="OrthoDB" id="6372431at2759"/>
<protein>
    <recommendedName>
        <fullName evidence="5">guanosine-diphosphatase</fullName>
        <ecNumber evidence="5">3.6.1.42</ecNumber>
    </recommendedName>
</protein>
<dbReference type="PANTHER" id="PTHR11782:SF83">
    <property type="entry name" value="GUANOSINE-DIPHOSPHATASE"/>
    <property type="match status" value="1"/>
</dbReference>
<dbReference type="CDD" id="cd24040">
    <property type="entry name" value="ASKHA_NBD_GDA1"/>
    <property type="match status" value="1"/>
</dbReference>
<dbReference type="GO" id="GO:0000139">
    <property type="term" value="C:Golgi membrane"/>
    <property type="evidence" value="ECO:0007669"/>
    <property type="project" value="UniProtKB-SubCell"/>
</dbReference>
<dbReference type="RefSeq" id="XP_003688451.1">
    <property type="nucleotide sequence ID" value="XM_003688403.1"/>
</dbReference>
<feature type="compositionally biased region" description="Polar residues" evidence="9">
    <location>
        <begin position="85"/>
        <end position="100"/>
    </location>
</feature>
<keyword evidence="7" id="KW-0547">Nucleotide-binding</keyword>
<evidence type="ECO:0000256" key="9">
    <source>
        <dbReference type="SAM" id="MobiDB-lite"/>
    </source>
</evidence>
<gene>
    <name evidence="11" type="primary">TPHA0O00460</name>
    <name evidence="11" type="ordered locus">TPHA_0O00460</name>
</gene>
<evidence type="ECO:0000256" key="5">
    <source>
        <dbReference type="ARBA" id="ARBA00038903"/>
    </source>
</evidence>
<dbReference type="GO" id="GO:0006487">
    <property type="term" value="P:protein N-linked glycosylation"/>
    <property type="evidence" value="ECO:0007669"/>
    <property type="project" value="TreeGrafter"/>
</dbReference>
<keyword evidence="7" id="KW-0067">ATP-binding</keyword>
<evidence type="ECO:0000313" key="11">
    <source>
        <dbReference type="EMBL" id="CCE66017.1"/>
    </source>
</evidence>
<feature type="compositionally biased region" description="Low complexity" evidence="9">
    <location>
        <begin position="169"/>
        <end position="185"/>
    </location>
</feature>
<proteinExistence type="inferred from homology"/>
<dbReference type="eggNOG" id="KOG1385">
    <property type="taxonomic scope" value="Eukaryota"/>
</dbReference>
<dbReference type="GO" id="GO:0005524">
    <property type="term" value="F:ATP binding"/>
    <property type="evidence" value="ECO:0007669"/>
    <property type="project" value="UniProtKB-KW"/>
</dbReference>
<name>G8C1I9_TETPH</name>
<evidence type="ECO:0000256" key="1">
    <source>
        <dbReference type="ARBA" id="ARBA00004323"/>
    </source>
</evidence>
<comment type="subcellular location">
    <subcellularLocation>
        <location evidence="1">Golgi apparatus membrane</location>
        <topology evidence="1">Single-pass type II membrane protein</topology>
    </subcellularLocation>
</comment>
<dbReference type="GeneID" id="11530557"/>
<feature type="binding site" evidence="7">
    <location>
        <begin position="366"/>
        <end position="370"/>
    </location>
    <ligand>
        <name>ATP</name>
        <dbReference type="ChEBI" id="CHEBI:30616"/>
    </ligand>
</feature>
<dbReference type="HOGENOM" id="CLU_010246_4_1_1"/>
<keyword evidence="10" id="KW-0472">Membrane</keyword>
<dbReference type="Gene3D" id="3.30.420.150">
    <property type="entry name" value="Exopolyphosphatase. Domain 2"/>
    <property type="match status" value="1"/>
</dbReference>
<evidence type="ECO:0000256" key="8">
    <source>
        <dbReference type="RuleBase" id="RU003833"/>
    </source>
</evidence>
<dbReference type="GO" id="GO:0004382">
    <property type="term" value="F:GDP phosphatase activity"/>
    <property type="evidence" value="ECO:0007669"/>
    <property type="project" value="UniProtKB-EC"/>
</dbReference>
<keyword evidence="10" id="KW-0812">Transmembrane</keyword>
<dbReference type="PROSITE" id="PS01238">
    <property type="entry name" value="GDA1_CD39_NTPASE"/>
    <property type="match status" value="1"/>
</dbReference>
<dbReference type="EMBL" id="HE612870">
    <property type="protein sequence ID" value="CCE66017.1"/>
    <property type="molecule type" value="Genomic_DNA"/>
</dbReference>
<reference evidence="11 12" key="1">
    <citation type="journal article" date="2011" name="Proc. Natl. Acad. Sci. U.S.A.">
        <title>Evolutionary erosion of yeast sex chromosomes by mating-type switching accidents.</title>
        <authorList>
            <person name="Gordon J.L."/>
            <person name="Armisen D."/>
            <person name="Proux-Wera E."/>
            <person name="Oheigeartaigh S.S."/>
            <person name="Byrne K.P."/>
            <person name="Wolfe K.H."/>
        </authorList>
    </citation>
    <scope>NUCLEOTIDE SEQUENCE [LARGE SCALE GENOMIC DNA]</scope>
    <source>
        <strain evidence="12">ATCC 24235 / CBS 4417 / NBRC 1672 / NRRL Y-8282 / UCD 70-5</strain>
    </source>
</reference>
<dbReference type="OMA" id="WTCRIKE"/>
<dbReference type="EC" id="3.6.1.42" evidence="5"/>
<feature type="transmembrane region" description="Helical" evidence="10">
    <location>
        <begin position="36"/>
        <end position="56"/>
    </location>
</feature>
<organism evidence="11 12">
    <name type="scientific">Tetrapisispora phaffii (strain ATCC 24235 / CBS 4417 / NBRC 1672 / NRRL Y-8282 / UCD 70-5)</name>
    <name type="common">Yeast</name>
    <name type="synonym">Fabospora phaffii</name>
    <dbReference type="NCBI Taxonomy" id="1071381"/>
    <lineage>
        <taxon>Eukaryota</taxon>
        <taxon>Fungi</taxon>
        <taxon>Dikarya</taxon>
        <taxon>Ascomycota</taxon>
        <taxon>Saccharomycotina</taxon>
        <taxon>Saccharomycetes</taxon>
        <taxon>Saccharomycetales</taxon>
        <taxon>Saccharomycetaceae</taxon>
        <taxon>Tetrapisispora</taxon>
    </lineage>
</organism>
<dbReference type="AlphaFoldDB" id="G8C1I9"/>
<evidence type="ECO:0000256" key="3">
    <source>
        <dbReference type="ARBA" id="ARBA00022801"/>
    </source>
</evidence>
<feature type="compositionally biased region" description="Basic and acidic residues" evidence="9">
    <location>
        <begin position="107"/>
        <end position="142"/>
    </location>
</feature>
<evidence type="ECO:0000256" key="4">
    <source>
        <dbReference type="ARBA" id="ARBA00037742"/>
    </source>
</evidence>